<evidence type="ECO:0000313" key="3">
    <source>
        <dbReference type="Proteomes" id="UP000321039"/>
    </source>
</evidence>
<comment type="caution">
    <text evidence="2">The sequence shown here is derived from an EMBL/GenBank/DDBJ whole genome shotgun (WGS) entry which is preliminary data.</text>
</comment>
<name>A0A5C8ZS84_9GAMM</name>
<reference evidence="2 3" key="1">
    <citation type="submission" date="2019-08" db="EMBL/GenBank/DDBJ databases">
        <title>Parahaliea maris sp. nov., isolated from the surface seawater.</title>
        <authorList>
            <person name="Liu Y."/>
        </authorList>
    </citation>
    <scope>NUCLEOTIDE SEQUENCE [LARGE SCALE GENOMIC DNA]</scope>
    <source>
        <strain evidence="2 3">HSLHS9</strain>
    </source>
</reference>
<evidence type="ECO:0000313" key="2">
    <source>
        <dbReference type="EMBL" id="TXS91368.1"/>
    </source>
</evidence>
<dbReference type="AlphaFoldDB" id="A0A5C8ZS84"/>
<keyword evidence="3" id="KW-1185">Reference proteome</keyword>
<dbReference type="RefSeq" id="WP_148069602.1">
    <property type="nucleotide sequence ID" value="NZ_VRZA01000006.1"/>
</dbReference>
<proteinExistence type="predicted"/>
<protein>
    <recommendedName>
        <fullName evidence="1">Type 4 fimbrial biogenesis protein PilX N-terminal domain-containing protein</fullName>
    </recommendedName>
</protein>
<sequence>MNSSINERKMTVHSQRGAVLLISMLILLLLAIIATTVSETNLMQLQMAGNDEAKSEATQQSLAIVESILSDQSNIPVVGDIGFKICASGGSGCDLHVMDVDSALIPATGTTDYYAVRVGPLETTIPAMDESMASSGASYKAAKFDIYASYDGTANKQGYTKVVQGVLVKLAASAQ</sequence>
<dbReference type="EMBL" id="VRZA01000006">
    <property type="protein sequence ID" value="TXS91368.1"/>
    <property type="molecule type" value="Genomic_DNA"/>
</dbReference>
<gene>
    <name evidence="2" type="ORF">FV139_16725</name>
</gene>
<evidence type="ECO:0000259" key="1">
    <source>
        <dbReference type="Pfam" id="PF14341"/>
    </source>
</evidence>
<dbReference type="Pfam" id="PF14341">
    <property type="entry name" value="PilX_N"/>
    <property type="match status" value="1"/>
</dbReference>
<dbReference type="Proteomes" id="UP000321039">
    <property type="component" value="Unassembled WGS sequence"/>
</dbReference>
<organism evidence="2 3">
    <name type="scientific">Parahaliea maris</name>
    <dbReference type="NCBI Taxonomy" id="2716870"/>
    <lineage>
        <taxon>Bacteria</taxon>
        <taxon>Pseudomonadati</taxon>
        <taxon>Pseudomonadota</taxon>
        <taxon>Gammaproteobacteria</taxon>
        <taxon>Cellvibrionales</taxon>
        <taxon>Halieaceae</taxon>
        <taxon>Parahaliea</taxon>
    </lineage>
</organism>
<feature type="domain" description="Type 4 fimbrial biogenesis protein PilX N-terminal" evidence="1">
    <location>
        <begin position="16"/>
        <end position="67"/>
    </location>
</feature>
<dbReference type="InterPro" id="IPR025746">
    <property type="entry name" value="PilX_N_dom"/>
</dbReference>
<accession>A0A5C8ZS84</accession>